<dbReference type="Gene3D" id="3.40.50.10490">
    <property type="entry name" value="Glucose-6-phosphate isomerase like protein, domain 1"/>
    <property type="match status" value="2"/>
</dbReference>
<protein>
    <recommendedName>
        <fullName evidence="3">Glutamine--fructose-6-phosphate aminotransferase [isomerizing]</fullName>
        <ecNumber evidence="2">2.6.1.16</ecNumber>
    </recommendedName>
</protein>
<keyword evidence="6" id="KW-0677">Repeat</keyword>
<keyword evidence="5" id="KW-0808">Transferase</keyword>
<evidence type="ECO:0000256" key="3">
    <source>
        <dbReference type="ARBA" id="ARBA00016090"/>
    </source>
</evidence>
<evidence type="ECO:0000256" key="6">
    <source>
        <dbReference type="ARBA" id="ARBA00022737"/>
    </source>
</evidence>
<dbReference type="CDD" id="cd05008">
    <property type="entry name" value="SIS_GlmS_GlmD_1"/>
    <property type="match status" value="1"/>
</dbReference>
<dbReference type="Pfam" id="PF01380">
    <property type="entry name" value="SIS"/>
    <property type="match status" value="2"/>
</dbReference>
<dbReference type="InterPro" id="IPR046348">
    <property type="entry name" value="SIS_dom_sf"/>
</dbReference>
<keyword evidence="11" id="KW-1185">Reference proteome</keyword>
<evidence type="ECO:0000256" key="1">
    <source>
        <dbReference type="ARBA" id="ARBA00001031"/>
    </source>
</evidence>
<evidence type="ECO:0000256" key="4">
    <source>
        <dbReference type="ARBA" id="ARBA00022576"/>
    </source>
</evidence>
<dbReference type="Proteomes" id="UP001327219">
    <property type="component" value="Chromosome"/>
</dbReference>
<evidence type="ECO:0000259" key="8">
    <source>
        <dbReference type="PROSITE" id="PS51278"/>
    </source>
</evidence>
<dbReference type="EC" id="2.6.1.16" evidence="2"/>
<dbReference type="InterPro" id="IPR001347">
    <property type="entry name" value="SIS_dom"/>
</dbReference>
<dbReference type="InterPro" id="IPR047084">
    <property type="entry name" value="GFAT_N"/>
</dbReference>
<dbReference type="InterPro" id="IPR005855">
    <property type="entry name" value="GFAT"/>
</dbReference>
<dbReference type="InterPro" id="IPR035466">
    <property type="entry name" value="GlmS/AgaS_SIS"/>
</dbReference>
<accession>A0ABZ0UM01</accession>
<dbReference type="InterPro" id="IPR017932">
    <property type="entry name" value="GATase_2_dom"/>
</dbReference>
<proteinExistence type="predicted"/>
<keyword evidence="7" id="KW-0315">Glutamine amidotransferase</keyword>
<evidence type="ECO:0000313" key="11">
    <source>
        <dbReference type="Proteomes" id="UP001327219"/>
    </source>
</evidence>
<dbReference type="RefSeq" id="WP_323733015.1">
    <property type="nucleotide sequence ID" value="NZ_CP110820.1"/>
</dbReference>
<comment type="catalytic activity">
    <reaction evidence="1">
        <text>D-fructose 6-phosphate + L-glutamine = D-glucosamine 6-phosphate + L-glutamate</text>
        <dbReference type="Rhea" id="RHEA:13237"/>
        <dbReference type="ChEBI" id="CHEBI:29985"/>
        <dbReference type="ChEBI" id="CHEBI:58359"/>
        <dbReference type="ChEBI" id="CHEBI:58725"/>
        <dbReference type="ChEBI" id="CHEBI:61527"/>
        <dbReference type="EC" id="2.6.1.16"/>
    </reaction>
</comment>
<dbReference type="InterPro" id="IPR035490">
    <property type="entry name" value="GlmS/FrlB_SIS"/>
</dbReference>
<dbReference type="GO" id="GO:0008483">
    <property type="term" value="F:transaminase activity"/>
    <property type="evidence" value="ECO:0007669"/>
    <property type="project" value="UniProtKB-KW"/>
</dbReference>
<evidence type="ECO:0000259" key="9">
    <source>
        <dbReference type="PROSITE" id="PS51464"/>
    </source>
</evidence>
<sequence>MCGIFCIASNKGVKKQITDGLKFLEYRGYDSAGIALIDPNGKIECIKAIGDVSKLVEKTSLEPVDGSIGIGHTRWATHGKVTINNTHPIFNANIAIIHNGIVENYRELKSRLIEENYKFNGDTDTEVILNLIQYHVDKGCHSLDAFKHAIKEIKGNYSIAALFLQDPEKIYCVKNGSPLSLGLGNGEVYVSSDINALTLFVDKVITLEDGDVVIVSNSSYEVLDLDYQNVIRDIKSTDRVETSNELAHFPTYMLKEINEQPKIMQNILRDILFEQKSNSVMDLNWDSVTKISVIACGSSYHAGMVARYWFESYAKISVEVDFASEFRARDVVYDKNALYIFISQSGETLDTLAALKEAKKIGVRTIALVNTLQSSIASLADYVVPISAGMEIAVASTKSFSAQLMQLANIVFLAAVGKKILSMTDYSTMFHGIYTELRDLGDMTSINENVMDISKAIEKAKTIIFLGRSSMYPIALEGALKLQELSYLPIFASAAGELKHGPIALIDDKTLVIALAPRNSVYYKMMSNVEEVRARGAKVALFTSVDEQSKLDMEVEYLYAIPKISDILTPLFYTIPLQLIAYQVAVNLGKNVDKPRNLAKSVTVE</sequence>
<dbReference type="NCBIfam" id="TIGR01135">
    <property type="entry name" value="glmS"/>
    <property type="match status" value="1"/>
</dbReference>
<dbReference type="NCBIfam" id="NF001484">
    <property type="entry name" value="PRK00331.1"/>
    <property type="match status" value="1"/>
</dbReference>
<organism evidence="10 11">
    <name type="scientific">Candidatus Bandiella euplotis</name>
    <dbReference type="NCBI Taxonomy" id="1664265"/>
    <lineage>
        <taxon>Bacteria</taxon>
        <taxon>Pseudomonadati</taxon>
        <taxon>Pseudomonadota</taxon>
        <taxon>Alphaproteobacteria</taxon>
        <taxon>Rickettsiales</taxon>
        <taxon>Candidatus Midichloriaceae</taxon>
        <taxon>Candidatus Bandiella</taxon>
    </lineage>
</organism>
<dbReference type="CDD" id="cd05009">
    <property type="entry name" value="SIS_GlmS_GlmD_2"/>
    <property type="match status" value="1"/>
</dbReference>
<gene>
    <name evidence="10" type="ORF">Bandiella_00181</name>
</gene>
<dbReference type="PANTHER" id="PTHR10937">
    <property type="entry name" value="GLUCOSAMINE--FRUCTOSE-6-PHOSPHATE AMINOTRANSFERASE, ISOMERIZING"/>
    <property type="match status" value="1"/>
</dbReference>
<feature type="domain" description="Glutamine amidotransferase type-2" evidence="8">
    <location>
        <begin position="2"/>
        <end position="218"/>
    </location>
</feature>
<feature type="domain" description="SIS" evidence="9">
    <location>
        <begin position="453"/>
        <end position="595"/>
    </location>
</feature>
<dbReference type="PROSITE" id="PS51464">
    <property type="entry name" value="SIS"/>
    <property type="match status" value="2"/>
</dbReference>
<evidence type="ECO:0000313" key="10">
    <source>
        <dbReference type="EMBL" id="WPX96078.1"/>
    </source>
</evidence>
<name>A0ABZ0UM01_9RICK</name>
<dbReference type="EMBL" id="CP110820">
    <property type="protein sequence ID" value="WPX96078.1"/>
    <property type="molecule type" value="Genomic_DNA"/>
</dbReference>
<evidence type="ECO:0000256" key="2">
    <source>
        <dbReference type="ARBA" id="ARBA00012916"/>
    </source>
</evidence>
<dbReference type="InterPro" id="IPR029055">
    <property type="entry name" value="Ntn_hydrolases_N"/>
</dbReference>
<dbReference type="PANTHER" id="PTHR10937:SF0">
    <property type="entry name" value="GLUTAMINE--FRUCTOSE-6-PHOSPHATE TRANSAMINASE (ISOMERIZING)"/>
    <property type="match status" value="1"/>
</dbReference>
<dbReference type="CDD" id="cd00714">
    <property type="entry name" value="GFAT"/>
    <property type="match status" value="1"/>
</dbReference>
<keyword evidence="4 10" id="KW-0032">Aminotransferase</keyword>
<dbReference type="SUPFAM" id="SSF56235">
    <property type="entry name" value="N-terminal nucleophile aminohydrolases (Ntn hydrolases)"/>
    <property type="match status" value="1"/>
</dbReference>
<feature type="domain" description="SIS" evidence="9">
    <location>
        <begin position="280"/>
        <end position="421"/>
    </location>
</feature>
<dbReference type="Gene3D" id="3.60.20.10">
    <property type="entry name" value="Glutamine Phosphoribosylpyrophosphate, subunit 1, domain 1"/>
    <property type="match status" value="1"/>
</dbReference>
<dbReference type="PROSITE" id="PS51278">
    <property type="entry name" value="GATASE_TYPE_2"/>
    <property type="match status" value="1"/>
</dbReference>
<evidence type="ECO:0000256" key="7">
    <source>
        <dbReference type="ARBA" id="ARBA00022962"/>
    </source>
</evidence>
<dbReference type="SUPFAM" id="SSF53697">
    <property type="entry name" value="SIS domain"/>
    <property type="match status" value="1"/>
</dbReference>
<reference evidence="10 11" key="1">
    <citation type="submission" date="2022-11" db="EMBL/GenBank/DDBJ databases">
        <title>Host association and intracellularity evolved multiple times independently in the Rickettsiales.</title>
        <authorList>
            <person name="Castelli M."/>
            <person name="Nardi T."/>
            <person name="Gammuto L."/>
            <person name="Bellinzona G."/>
            <person name="Sabaneyeva E."/>
            <person name="Potekhin A."/>
            <person name="Serra V."/>
            <person name="Petroni G."/>
            <person name="Sassera D."/>
        </authorList>
    </citation>
    <scope>NUCLEOTIDE SEQUENCE [LARGE SCALE GENOMIC DNA]</scope>
    <source>
        <strain evidence="10 11">NDG2</strain>
    </source>
</reference>
<evidence type="ECO:0000256" key="5">
    <source>
        <dbReference type="ARBA" id="ARBA00022679"/>
    </source>
</evidence>
<dbReference type="Pfam" id="PF13522">
    <property type="entry name" value="GATase_6"/>
    <property type="match status" value="1"/>
</dbReference>